<dbReference type="PANTHER" id="PTHR43553">
    <property type="entry name" value="HEAVY METAL TRANSPORTER"/>
    <property type="match status" value="1"/>
</dbReference>
<evidence type="ECO:0000256" key="7">
    <source>
        <dbReference type="ARBA" id="ARBA00022967"/>
    </source>
</evidence>
<keyword evidence="8 10" id="KW-0472">Membrane</keyword>
<protein>
    <recommendedName>
        <fullName evidence="10">ABC transporter ATP-binding protein</fullName>
    </recommendedName>
</protein>
<dbReference type="Gene3D" id="3.40.50.300">
    <property type="entry name" value="P-loop containing nucleotide triphosphate hydrolases"/>
    <property type="match status" value="1"/>
</dbReference>
<evidence type="ECO:0000256" key="10">
    <source>
        <dbReference type="RuleBase" id="RU364103"/>
    </source>
</evidence>
<dbReference type="Pfam" id="PF00005">
    <property type="entry name" value="ABC_tran"/>
    <property type="match status" value="1"/>
</dbReference>
<evidence type="ECO:0000256" key="2">
    <source>
        <dbReference type="ARBA" id="ARBA00005417"/>
    </source>
</evidence>
<gene>
    <name evidence="12" type="ORF">H9756_12160</name>
</gene>
<dbReference type="FunFam" id="3.40.50.300:FF:000224">
    <property type="entry name" value="Energy-coupling factor transporter ATP-binding protein EcfA"/>
    <property type="match status" value="1"/>
</dbReference>
<dbReference type="PANTHER" id="PTHR43553:SF24">
    <property type="entry name" value="ENERGY-COUPLING FACTOR TRANSPORTER ATP-BINDING PROTEIN ECFA1"/>
    <property type="match status" value="1"/>
</dbReference>
<comment type="caution">
    <text evidence="12">The sequence shown here is derived from an EMBL/GenBank/DDBJ whole genome shotgun (WGS) entry which is preliminary data.</text>
</comment>
<dbReference type="CDD" id="cd03225">
    <property type="entry name" value="ABC_cobalt_CbiO_domain1"/>
    <property type="match status" value="1"/>
</dbReference>
<sequence>MKRDEDWVIKAENVSYTYDGNNQKALNGLNLKIRRGAKVAFMGGNGSGKSTFFLCLNGIRRPDEGTIYIDGKPVEYTRKGLLDVRSKVGIVFQEPDDQLFSASVYEEISFGILNLGADEDTARREVERVIEELEITPFQDRPAHALSGGQKKQVAIADILVMHPEVMILDEPAAALDPKHTRKVQEIVDRLSEKGITVLMATHDIDYAYAWADEIVLMHEGKAIRQGTPAQVCTDRQALEEASLELPVVVKIYERLREKARIPEDTPLPGNVEELIEEL</sequence>
<dbReference type="InterPro" id="IPR015856">
    <property type="entry name" value="ABC_transpr_CbiO/EcfA_su"/>
</dbReference>
<evidence type="ECO:0000256" key="6">
    <source>
        <dbReference type="ARBA" id="ARBA00022840"/>
    </source>
</evidence>
<evidence type="ECO:0000313" key="13">
    <source>
        <dbReference type="Proteomes" id="UP000823895"/>
    </source>
</evidence>
<comment type="similarity">
    <text evidence="2 10">Belongs to the ABC transporter superfamily.</text>
</comment>
<dbReference type="GO" id="GO:0005524">
    <property type="term" value="F:ATP binding"/>
    <property type="evidence" value="ECO:0007669"/>
    <property type="project" value="UniProtKB-UniRule"/>
</dbReference>
<dbReference type="GO" id="GO:0042626">
    <property type="term" value="F:ATPase-coupled transmembrane transporter activity"/>
    <property type="evidence" value="ECO:0007669"/>
    <property type="project" value="TreeGrafter"/>
</dbReference>
<dbReference type="SUPFAM" id="SSF52540">
    <property type="entry name" value="P-loop containing nucleoside triphosphate hydrolases"/>
    <property type="match status" value="1"/>
</dbReference>
<keyword evidence="3 10" id="KW-0813">Transport</keyword>
<keyword evidence="6 10" id="KW-0067">ATP-binding</keyword>
<dbReference type="InterPro" id="IPR005876">
    <property type="entry name" value="Co_trans_ATP-bd"/>
</dbReference>
<dbReference type="PROSITE" id="PS50893">
    <property type="entry name" value="ABC_TRANSPORTER_2"/>
    <property type="match status" value="1"/>
</dbReference>
<dbReference type="InterPro" id="IPR003593">
    <property type="entry name" value="AAA+_ATPase"/>
</dbReference>
<evidence type="ECO:0000256" key="3">
    <source>
        <dbReference type="ARBA" id="ARBA00022448"/>
    </source>
</evidence>
<dbReference type="GO" id="GO:0016887">
    <property type="term" value="F:ATP hydrolysis activity"/>
    <property type="evidence" value="ECO:0007669"/>
    <property type="project" value="InterPro"/>
</dbReference>
<name>A0A9D2P7S4_9FIRM</name>
<evidence type="ECO:0000256" key="4">
    <source>
        <dbReference type="ARBA" id="ARBA00022475"/>
    </source>
</evidence>
<dbReference type="AlphaFoldDB" id="A0A9D2P7S4"/>
<reference evidence="12" key="1">
    <citation type="journal article" date="2021" name="PeerJ">
        <title>Extensive microbial diversity within the chicken gut microbiome revealed by metagenomics and culture.</title>
        <authorList>
            <person name="Gilroy R."/>
            <person name="Ravi A."/>
            <person name="Getino M."/>
            <person name="Pursley I."/>
            <person name="Horton D.L."/>
            <person name="Alikhan N.F."/>
            <person name="Baker D."/>
            <person name="Gharbi K."/>
            <person name="Hall N."/>
            <person name="Watson M."/>
            <person name="Adriaenssens E.M."/>
            <person name="Foster-Nyarko E."/>
            <person name="Jarju S."/>
            <person name="Secka A."/>
            <person name="Antonio M."/>
            <person name="Oren A."/>
            <person name="Chaudhuri R.R."/>
            <person name="La Ragione R."/>
            <person name="Hildebrand F."/>
            <person name="Pallen M.J."/>
        </authorList>
    </citation>
    <scope>NUCLEOTIDE SEQUENCE</scope>
    <source>
        <strain evidence="12">CHK165-2605</strain>
    </source>
</reference>
<evidence type="ECO:0000313" key="12">
    <source>
        <dbReference type="EMBL" id="HJC44405.1"/>
    </source>
</evidence>
<accession>A0A9D2P7S4</accession>
<proteinExistence type="inferred from homology"/>
<dbReference type="InterPro" id="IPR003439">
    <property type="entry name" value="ABC_transporter-like_ATP-bd"/>
</dbReference>
<dbReference type="GO" id="GO:0043190">
    <property type="term" value="C:ATP-binding cassette (ABC) transporter complex"/>
    <property type="evidence" value="ECO:0007669"/>
    <property type="project" value="TreeGrafter"/>
</dbReference>
<comment type="function">
    <text evidence="10">Part of an ABC transporter complex. Responsible for energy coupling to the transport system.</text>
</comment>
<dbReference type="InterPro" id="IPR027417">
    <property type="entry name" value="P-loop_NTPase"/>
</dbReference>
<keyword evidence="4 10" id="KW-1003">Cell membrane</keyword>
<dbReference type="Proteomes" id="UP000823895">
    <property type="component" value="Unassembled WGS sequence"/>
</dbReference>
<evidence type="ECO:0000256" key="8">
    <source>
        <dbReference type="ARBA" id="ARBA00023136"/>
    </source>
</evidence>
<evidence type="ECO:0000256" key="5">
    <source>
        <dbReference type="ARBA" id="ARBA00022741"/>
    </source>
</evidence>
<organism evidence="12 13">
    <name type="scientific">Candidatus Mediterraneibacter gallistercoris</name>
    <dbReference type="NCBI Taxonomy" id="2838671"/>
    <lineage>
        <taxon>Bacteria</taxon>
        <taxon>Bacillati</taxon>
        <taxon>Bacillota</taxon>
        <taxon>Clostridia</taxon>
        <taxon>Lachnospirales</taxon>
        <taxon>Lachnospiraceae</taxon>
        <taxon>Mediterraneibacter</taxon>
    </lineage>
</organism>
<dbReference type="NCBIfam" id="TIGR01166">
    <property type="entry name" value="cbiO"/>
    <property type="match status" value="1"/>
</dbReference>
<reference evidence="12" key="2">
    <citation type="submission" date="2021-04" db="EMBL/GenBank/DDBJ databases">
        <authorList>
            <person name="Gilroy R."/>
        </authorList>
    </citation>
    <scope>NUCLEOTIDE SEQUENCE</scope>
    <source>
        <strain evidence="12">CHK165-2605</strain>
    </source>
</reference>
<comment type="subcellular location">
    <subcellularLocation>
        <location evidence="1 10">Cell membrane</location>
        <topology evidence="1 10">Peripheral membrane protein</topology>
    </subcellularLocation>
</comment>
<keyword evidence="5 10" id="KW-0547">Nucleotide-binding</keyword>
<keyword evidence="7" id="KW-1278">Translocase</keyword>
<feature type="domain" description="ABC transporter" evidence="11">
    <location>
        <begin position="9"/>
        <end position="245"/>
    </location>
</feature>
<dbReference type="SMART" id="SM00382">
    <property type="entry name" value="AAA"/>
    <property type="match status" value="1"/>
</dbReference>
<evidence type="ECO:0000256" key="1">
    <source>
        <dbReference type="ARBA" id="ARBA00004202"/>
    </source>
</evidence>
<comment type="function">
    <text evidence="9">Probably part of an ABC transporter complex. Responsible for energy coupling to the transport system.</text>
</comment>
<evidence type="ECO:0000259" key="11">
    <source>
        <dbReference type="PROSITE" id="PS50893"/>
    </source>
</evidence>
<evidence type="ECO:0000256" key="9">
    <source>
        <dbReference type="ARBA" id="ARBA00025157"/>
    </source>
</evidence>
<dbReference type="InterPro" id="IPR050095">
    <property type="entry name" value="ECF_ABC_transporter_ATP-bd"/>
</dbReference>
<dbReference type="GO" id="GO:0006824">
    <property type="term" value="P:cobalt ion transport"/>
    <property type="evidence" value="ECO:0007669"/>
    <property type="project" value="InterPro"/>
</dbReference>
<dbReference type="EMBL" id="DWWI01000256">
    <property type="protein sequence ID" value="HJC44405.1"/>
    <property type="molecule type" value="Genomic_DNA"/>
</dbReference>